<name>A0A9D9EMX0_9BACT</name>
<dbReference type="SUPFAM" id="SSF102735">
    <property type="entry name" value="Trigger factor ribosome-binding domain"/>
    <property type="match status" value="1"/>
</dbReference>
<feature type="domain" description="Trigger factor ribosome-binding bacterial" evidence="1">
    <location>
        <begin position="1"/>
        <end position="146"/>
    </location>
</feature>
<dbReference type="PANTHER" id="PTHR30560:SF3">
    <property type="entry name" value="TRIGGER FACTOR-LIKE PROTEIN TIG, CHLOROPLASTIC"/>
    <property type="match status" value="1"/>
</dbReference>
<gene>
    <name evidence="2" type="ORF">IAC29_02315</name>
</gene>
<dbReference type="GO" id="GO:0015031">
    <property type="term" value="P:protein transport"/>
    <property type="evidence" value="ECO:0007669"/>
    <property type="project" value="InterPro"/>
</dbReference>
<proteinExistence type="predicted"/>
<evidence type="ECO:0000313" key="2">
    <source>
        <dbReference type="EMBL" id="MBO8448089.1"/>
    </source>
</evidence>
<protein>
    <recommendedName>
        <fullName evidence="1">Trigger factor ribosome-binding bacterial domain-containing protein</fullName>
    </recommendedName>
</protein>
<dbReference type="AlphaFoldDB" id="A0A9D9EMX0"/>
<dbReference type="GO" id="GO:0043335">
    <property type="term" value="P:protein unfolding"/>
    <property type="evidence" value="ECO:0007669"/>
    <property type="project" value="TreeGrafter"/>
</dbReference>
<dbReference type="GO" id="GO:0044183">
    <property type="term" value="F:protein folding chaperone"/>
    <property type="evidence" value="ECO:0007669"/>
    <property type="project" value="TreeGrafter"/>
</dbReference>
<organism evidence="2 3">
    <name type="scientific">Candidatus Cryptobacteroides merdigallinarum</name>
    <dbReference type="NCBI Taxonomy" id="2840770"/>
    <lineage>
        <taxon>Bacteria</taxon>
        <taxon>Pseudomonadati</taxon>
        <taxon>Bacteroidota</taxon>
        <taxon>Bacteroidia</taxon>
        <taxon>Bacteroidales</taxon>
        <taxon>Candidatus Cryptobacteroides</taxon>
    </lineage>
</organism>
<evidence type="ECO:0000313" key="3">
    <source>
        <dbReference type="Proteomes" id="UP000810252"/>
    </source>
</evidence>
<dbReference type="Proteomes" id="UP000810252">
    <property type="component" value="Unassembled WGS sequence"/>
</dbReference>
<dbReference type="GO" id="GO:0051083">
    <property type="term" value="P:'de novo' cotranslational protein folding"/>
    <property type="evidence" value="ECO:0007669"/>
    <property type="project" value="TreeGrafter"/>
</dbReference>
<dbReference type="GO" id="GO:0043022">
    <property type="term" value="F:ribosome binding"/>
    <property type="evidence" value="ECO:0007669"/>
    <property type="project" value="TreeGrafter"/>
</dbReference>
<dbReference type="Gene3D" id="3.30.70.1050">
    <property type="entry name" value="Trigger factor ribosome-binding domain"/>
    <property type="match status" value="1"/>
</dbReference>
<evidence type="ECO:0000259" key="1">
    <source>
        <dbReference type="Pfam" id="PF05697"/>
    </source>
</evidence>
<reference evidence="2" key="2">
    <citation type="journal article" date="2021" name="PeerJ">
        <title>Extensive microbial diversity within the chicken gut microbiome revealed by metagenomics and culture.</title>
        <authorList>
            <person name="Gilroy R."/>
            <person name="Ravi A."/>
            <person name="Getino M."/>
            <person name="Pursley I."/>
            <person name="Horton D.L."/>
            <person name="Alikhan N.F."/>
            <person name="Baker D."/>
            <person name="Gharbi K."/>
            <person name="Hall N."/>
            <person name="Watson M."/>
            <person name="Adriaenssens E.M."/>
            <person name="Foster-Nyarko E."/>
            <person name="Jarju S."/>
            <person name="Secka A."/>
            <person name="Antonio M."/>
            <person name="Oren A."/>
            <person name="Chaudhuri R.R."/>
            <person name="La Ragione R."/>
            <person name="Hildebrand F."/>
            <person name="Pallen M.J."/>
        </authorList>
    </citation>
    <scope>NUCLEOTIDE SEQUENCE</scope>
    <source>
        <strain evidence="2">20514</strain>
    </source>
</reference>
<dbReference type="InterPro" id="IPR037041">
    <property type="entry name" value="Trigger_fac_C_sf"/>
</dbReference>
<dbReference type="InterPro" id="IPR036611">
    <property type="entry name" value="Trigger_fac_ribosome-bd_sf"/>
</dbReference>
<dbReference type="InterPro" id="IPR027304">
    <property type="entry name" value="Trigger_fact/SurA_dom_sf"/>
</dbReference>
<dbReference type="GO" id="GO:0003755">
    <property type="term" value="F:peptidyl-prolyl cis-trans isomerase activity"/>
    <property type="evidence" value="ECO:0007669"/>
    <property type="project" value="TreeGrafter"/>
</dbReference>
<dbReference type="EMBL" id="JADIMQ010000033">
    <property type="protein sequence ID" value="MBO8448089.1"/>
    <property type="molecule type" value="Genomic_DNA"/>
</dbReference>
<comment type="caution">
    <text evidence="2">The sequence shown here is derived from an EMBL/GenBank/DDBJ whole genome shotgun (WGS) entry which is preliminary data.</text>
</comment>
<dbReference type="InterPro" id="IPR005215">
    <property type="entry name" value="Trig_fac"/>
</dbReference>
<dbReference type="SUPFAM" id="SSF109998">
    <property type="entry name" value="Triger factor/SurA peptide-binding domain-like"/>
    <property type="match status" value="1"/>
</dbReference>
<sequence>MKLEQNKIDDLNIELTLSIGKDDYSEKRKKRLNNHRRNAEIRGFRKGMAPVSLIEKIYGQSCLVDAVNDIIADSLNNFIKENDLKVIGEPLPAEGQPETEWKDGNDFTFKFDVALSPKVELELSKDDKIPYYEIGITDIARKEMKENLLKQYGSLEEGQAAGEEDFIIVDLEQGDTKVEGTYIALRNVAEAVRPSFVGLKAGDSIEVNVNEAFTNEADRASMLKVEKSELASLDPHYKMTVKNVKTFVSAPMTQETFDKIFGEGNVKSEEEFDAKIGERLAAEYAQESEFRFASDVKDYLVKKAGLALPEKFLKRWIYVANEGKFTMEDIEKEFDLFLRDYRWQMVRNYLMEKYSVKVEESDLLASAKAFAAYQFAMYGINNVPDAELENYARNILAQEKEGRRVLEQVEDSKTISAVKDVVTLDRKKISVEEFRELK</sequence>
<dbReference type="Pfam" id="PF05697">
    <property type="entry name" value="Trigger_N"/>
    <property type="match status" value="1"/>
</dbReference>
<accession>A0A9D9EMX0</accession>
<dbReference type="Gene3D" id="1.10.3120.10">
    <property type="entry name" value="Trigger factor, C-terminal domain"/>
    <property type="match status" value="1"/>
</dbReference>
<dbReference type="InterPro" id="IPR008881">
    <property type="entry name" value="Trigger_fac_ribosome-bd_bac"/>
</dbReference>
<reference evidence="2" key="1">
    <citation type="submission" date="2020-10" db="EMBL/GenBank/DDBJ databases">
        <authorList>
            <person name="Gilroy R."/>
        </authorList>
    </citation>
    <scope>NUCLEOTIDE SEQUENCE</scope>
    <source>
        <strain evidence="2">20514</strain>
    </source>
</reference>
<dbReference type="PANTHER" id="PTHR30560">
    <property type="entry name" value="TRIGGER FACTOR CHAPERONE AND PEPTIDYL-PROLYL CIS/TRANS ISOMERASE"/>
    <property type="match status" value="1"/>
</dbReference>